<evidence type="ECO:0000313" key="1">
    <source>
        <dbReference type="EMBL" id="TDY65032.1"/>
    </source>
</evidence>
<dbReference type="RefSeq" id="WP_133955389.1">
    <property type="nucleotide sequence ID" value="NZ_SORI01000001.1"/>
</dbReference>
<dbReference type="PANTHER" id="PTHR30531">
    <property type="entry name" value="FLAGELLAR BIOSYNTHETIC PROTEIN FLHB"/>
    <property type="match status" value="1"/>
</dbReference>
<dbReference type="Pfam" id="PF01312">
    <property type="entry name" value="Bac_export_2"/>
    <property type="match status" value="1"/>
</dbReference>
<organism evidence="1 2">
    <name type="scientific">Aminivibrio pyruvatiphilus</name>
    <dbReference type="NCBI Taxonomy" id="1005740"/>
    <lineage>
        <taxon>Bacteria</taxon>
        <taxon>Thermotogati</taxon>
        <taxon>Synergistota</taxon>
        <taxon>Synergistia</taxon>
        <taxon>Synergistales</taxon>
        <taxon>Aminobacteriaceae</taxon>
        <taxon>Aminivibrio</taxon>
    </lineage>
</organism>
<dbReference type="EMBL" id="SORI01000001">
    <property type="protein sequence ID" value="TDY65032.1"/>
    <property type="molecule type" value="Genomic_DNA"/>
</dbReference>
<keyword evidence="1" id="KW-0969">Cilium</keyword>
<sequence>MNGKGKKRLQAAAVQYDEKHDDAPRVTASGKGYVAEKILELAREADVPVVEDAALVSALMVLELGEEIPAELYEAVARILAFIYKLDKGEKP</sequence>
<dbReference type="AlphaFoldDB" id="A0A4R8MKU3"/>
<dbReference type="SUPFAM" id="SSF160544">
    <property type="entry name" value="EscU C-terminal domain-like"/>
    <property type="match status" value="1"/>
</dbReference>
<accession>A0A4R8MKU3</accession>
<keyword evidence="1" id="KW-0966">Cell projection</keyword>
<name>A0A4R8MKU3_9BACT</name>
<dbReference type="Gene3D" id="3.40.1690.10">
    <property type="entry name" value="secretion proteins EscU"/>
    <property type="match status" value="1"/>
</dbReference>
<keyword evidence="2" id="KW-1185">Reference proteome</keyword>
<reference evidence="1 2" key="1">
    <citation type="submission" date="2019-03" db="EMBL/GenBank/DDBJ databases">
        <title>Genomic Encyclopedia of Type Strains, Phase IV (KMG-IV): sequencing the most valuable type-strain genomes for metagenomic binning, comparative biology and taxonomic classification.</title>
        <authorList>
            <person name="Goeker M."/>
        </authorList>
    </citation>
    <scope>NUCLEOTIDE SEQUENCE [LARGE SCALE GENOMIC DNA]</scope>
    <source>
        <strain evidence="1 2">DSM 25964</strain>
    </source>
</reference>
<dbReference type="InterPro" id="IPR006135">
    <property type="entry name" value="T3SS_substrate_exporter"/>
</dbReference>
<protein>
    <submittedName>
        <fullName evidence="1">Flagellar biosynthesis protein</fullName>
    </submittedName>
</protein>
<gene>
    <name evidence="1" type="ORF">C8D99_101179</name>
</gene>
<dbReference type="GO" id="GO:0005886">
    <property type="term" value="C:plasma membrane"/>
    <property type="evidence" value="ECO:0007669"/>
    <property type="project" value="TreeGrafter"/>
</dbReference>
<dbReference type="OrthoDB" id="9810419at2"/>
<dbReference type="Proteomes" id="UP000295066">
    <property type="component" value="Unassembled WGS sequence"/>
</dbReference>
<comment type="caution">
    <text evidence="1">The sequence shown here is derived from an EMBL/GenBank/DDBJ whole genome shotgun (WGS) entry which is preliminary data.</text>
</comment>
<dbReference type="InterPro" id="IPR029025">
    <property type="entry name" value="T3SS_substrate_exporter_C"/>
</dbReference>
<proteinExistence type="predicted"/>
<dbReference type="GO" id="GO:0009306">
    <property type="term" value="P:protein secretion"/>
    <property type="evidence" value="ECO:0007669"/>
    <property type="project" value="InterPro"/>
</dbReference>
<dbReference type="PANTHER" id="PTHR30531:SF12">
    <property type="entry name" value="FLAGELLAR BIOSYNTHETIC PROTEIN FLHB"/>
    <property type="match status" value="1"/>
</dbReference>
<evidence type="ECO:0000313" key="2">
    <source>
        <dbReference type="Proteomes" id="UP000295066"/>
    </source>
</evidence>
<keyword evidence="1" id="KW-0282">Flagellum</keyword>